<keyword evidence="3" id="KW-0460">Magnesium</keyword>
<dbReference type="InterPro" id="IPR006073">
    <property type="entry name" value="GTP-bd"/>
</dbReference>
<dbReference type="NCBIfam" id="NF008280">
    <property type="entry name" value="PRK11058.1"/>
    <property type="match status" value="1"/>
</dbReference>
<dbReference type="Pfam" id="PF16360">
    <property type="entry name" value="GTP-bdg_M"/>
    <property type="match status" value="1"/>
</dbReference>
<dbReference type="Gene3D" id="3.40.50.11060">
    <property type="entry name" value="GTPase HflX, N-terminal domain"/>
    <property type="match status" value="1"/>
</dbReference>
<dbReference type="InterPro" id="IPR027417">
    <property type="entry name" value="P-loop_NTPase"/>
</dbReference>
<keyword evidence="8" id="KW-1185">Reference proteome</keyword>
<comment type="subunit">
    <text evidence="5">Monomer. Associates with the 50S ribosomal subunit.</text>
</comment>
<dbReference type="CDD" id="cd01878">
    <property type="entry name" value="HflX"/>
    <property type="match status" value="1"/>
</dbReference>
<dbReference type="NCBIfam" id="TIGR03156">
    <property type="entry name" value="GTP_HflX"/>
    <property type="match status" value="1"/>
</dbReference>
<evidence type="ECO:0000313" key="7">
    <source>
        <dbReference type="EMBL" id="MBK1726373.1"/>
    </source>
</evidence>
<feature type="domain" description="Hflx-type G" evidence="6">
    <location>
        <begin position="209"/>
        <end position="376"/>
    </location>
</feature>
<protein>
    <recommendedName>
        <fullName evidence="5">GTPase HflX</fullName>
    </recommendedName>
    <alternativeName>
        <fullName evidence="5">GTP-binding protein HflX</fullName>
    </alternativeName>
</protein>
<dbReference type="PANTHER" id="PTHR10229:SF0">
    <property type="entry name" value="GTP-BINDING PROTEIN 6-RELATED"/>
    <property type="match status" value="1"/>
</dbReference>
<evidence type="ECO:0000313" key="8">
    <source>
        <dbReference type="Proteomes" id="UP000738126"/>
    </source>
</evidence>
<dbReference type="Pfam" id="PF01926">
    <property type="entry name" value="MMR_HSR1"/>
    <property type="match status" value="1"/>
</dbReference>
<dbReference type="SUPFAM" id="SSF52540">
    <property type="entry name" value="P-loop containing nucleoside triphosphate hydrolases"/>
    <property type="match status" value="1"/>
</dbReference>
<comment type="caution">
    <text evidence="7">The sequence shown here is derived from an EMBL/GenBank/DDBJ whole genome shotgun (WGS) entry which is preliminary data.</text>
</comment>
<dbReference type="Proteomes" id="UP000738126">
    <property type="component" value="Unassembled WGS sequence"/>
</dbReference>
<dbReference type="PIRSF" id="PIRSF006809">
    <property type="entry name" value="GTP-binding_hflX_prd"/>
    <property type="match status" value="1"/>
</dbReference>
<keyword evidence="2 5" id="KW-0547">Nucleotide-binding</keyword>
<comment type="function">
    <text evidence="5">GTPase that associates with the 50S ribosomal subunit and may have a role during protein synthesis or ribosome biogenesis.</text>
</comment>
<dbReference type="Gene3D" id="3.40.50.300">
    <property type="entry name" value="P-loop containing nucleotide triphosphate hydrolases"/>
    <property type="match status" value="1"/>
</dbReference>
<dbReference type="EMBL" id="NRSH01000038">
    <property type="protein sequence ID" value="MBK1726373.1"/>
    <property type="molecule type" value="Genomic_DNA"/>
</dbReference>
<dbReference type="InterPro" id="IPR035647">
    <property type="entry name" value="EFG_III/V"/>
</dbReference>
<dbReference type="Gene3D" id="6.10.250.2860">
    <property type="match status" value="1"/>
</dbReference>
<evidence type="ECO:0000259" key="6">
    <source>
        <dbReference type="PROSITE" id="PS51705"/>
    </source>
</evidence>
<evidence type="ECO:0000256" key="5">
    <source>
        <dbReference type="HAMAP-Rule" id="MF_00900"/>
    </source>
</evidence>
<dbReference type="InterPro" id="IPR032305">
    <property type="entry name" value="GTP-bd_M"/>
</dbReference>
<dbReference type="Pfam" id="PF13167">
    <property type="entry name" value="GTP-bdg_N"/>
    <property type="match status" value="1"/>
</dbReference>
<name>A0ABS1E5Y8_9GAMM</name>
<dbReference type="PANTHER" id="PTHR10229">
    <property type="entry name" value="GTP-BINDING PROTEIN HFLX"/>
    <property type="match status" value="1"/>
</dbReference>
<evidence type="ECO:0000256" key="3">
    <source>
        <dbReference type="ARBA" id="ARBA00022842"/>
    </source>
</evidence>
<accession>A0ABS1E5Y8</accession>
<dbReference type="InterPro" id="IPR016496">
    <property type="entry name" value="GTPase_HflX"/>
</dbReference>
<dbReference type="SUPFAM" id="SSF54980">
    <property type="entry name" value="EF-G C-terminal domain-like"/>
    <property type="match status" value="1"/>
</dbReference>
<evidence type="ECO:0000256" key="4">
    <source>
        <dbReference type="ARBA" id="ARBA00023134"/>
    </source>
</evidence>
<evidence type="ECO:0000256" key="1">
    <source>
        <dbReference type="ARBA" id="ARBA00022723"/>
    </source>
</evidence>
<keyword evidence="5" id="KW-0963">Cytoplasm</keyword>
<keyword evidence="4 5" id="KW-0342">GTP-binding</keyword>
<dbReference type="HAMAP" id="MF_00900">
    <property type="entry name" value="GTPase_HflX"/>
    <property type="match status" value="1"/>
</dbReference>
<dbReference type="PROSITE" id="PS51705">
    <property type="entry name" value="G_HFLX"/>
    <property type="match status" value="1"/>
</dbReference>
<dbReference type="InterPro" id="IPR025121">
    <property type="entry name" value="GTPase_HflX_N"/>
</dbReference>
<dbReference type="InterPro" id="IPR030394">
    <property type="entry name" value="G_HFLX_dom"/>
</dbReference>
<sequence>MAERGAGSGPAELFSRPAGDERALIVHVRLPGDALDAAEEFEALGDSAGAQIVGRFRHRRDTPDPRTFIGRGKVAELAEQVRELEAGLVLVDQPLSAAQERNLELDLGCRVLDRTGLILDIFAQRARTFEGRLQVELAQLKHVASRLVRGWSHLERQRGGIGLRGPGEKQLEMDRRLIGGRIQQIERRLAKVRRTREQGRKARRQRDLPVVSLVGYTNAGKSTLFNRLTGSERRAEDRLFATLDPSWRRVELAPGSAAVVSDTVGFISRLPHDLVAAFRSTLEEVADADLLLHVIDAGAEEREHQIEQVEAVLGDLGAAEVPTLRVYNKIDTSALSAGTVYDDAGAVAGVRLSAATGEGTAGLLEAVGGSLGPPRVRRRVCLAPEQGRLRAALFRLGRILDERYAESGRMEIDVELPQHELERLHVREGLPREVVAAP</sequence>
<organism evidence="7 8">
    <name type="scientific">Halorhodospira neutriphila</name>
    <dbReference type="NCBI Taxonomy" id="168379"/>
    <lineage>
        <taxon>Bacteria</taxon>
        <taxon>Pseudomonadati</taxon>
        <taxon>Pseudomonadota</taxon>
        <taxon>Gammaproteobacteria</taxon>
        <taxon>Chromatiales</taxon>
        <taxon>Ectothiorhodospiraceae</taxon>
        <taxon>Halorhodospira</taxon>
    </lineage>
</organism>
<proteinExistence type="inferred from homology"/>
<keyword evidence="1" id="KW-0479">Metal-binding</keyword>
<comment type="similarity">
    <text evidence="5">Belongs to the TRAFAC class OBG-HflX-like GTPase superfamily. HflX GTPase family.</text>
</comment>
<dbReference type="PRINTS" id="PR00326">
    <property type="entry name" value="GTP1OBG"/>
</dbReference>
<comment type="subcellular location">
    <subcellularLocation>
        <location evidence="5">Cytoplasm</location>
    </subcellularLocation>
    <text evidence="5">May associate with membranes.</text>
</comment>
<reference evidence="7 8" key="1">
    <citation type="journal article" date="2020" name="Microorganisms">
        <title>Osmotic Adaptation and Compatible Solute Biosynthesis of Phototrophic Bacteria as Revealed from Genome Analyses.</title>
        <authorList>
            <person name="Imhoff J.F."/>
            <person name="Rahn T."/>
            <person name="Kunzel S."/>
            <person name="Keller A."/>
            <person name="Neulinger S.C."/>
        </authorList>
    </citation>
    <scope>NUCLEOTIDE SEQUENCE [LARGE SCALE GENOMIC DNA]</scope>
    <source>
        <strain evidence="7 8">DSM 15116</strain>
    </source>
</reference>
<gene>
    <name evidence="5" type="primary">hflX</name>
    <name evidence="7" type="ORF">CKO13_04910</name>
</gene>
<evidence type="ECO:0000256" key="2">
    <source>
        <dbReference type="ARBA" id="ARBA00022741"/>
    </source>
</evidence>
<dbReference type="InterPro" id="IPR042108">
    <property type="entry name" value="GTPase_HflX_N_sf"/>
</dbReference>